<proteinExistence type="predicted"/>
<accession>A0A2A4MLC1</accession>
<protein>
    <recommendedName>
        <fullName evidence="4">MSHA biogenesis protein MshK</fullName>
    </recommendedName>
</protein>
<dbReference type="EMBL" id="NVQR01000085">
    <property type="protein sequence ID" value="PCH60670.1"/>
    <property type="molecule type" value="Genomic_DNA"/>
</dbReference>
<comment type="caution">
    <text evidence="2">The sequence shown here is derived from an EMBL/GenBank/DDBJ whole genome shotgun (WGS) entry which is preliminary data.</text>
</comment>
<evidence type="ECO:0000313" key="3">
    <source>
        <dbReference type="Proteomes" id="UP000218172"/>
    </source>
</evidence>
<evidence type="ECO:0008006" key="4">
    <source>
        <dbReference type="Google" id="ProtNLM"/>
    </source>
</evidence>
<reference evidence="3" key="1">
    <citation type="submission" date="2017-08" db="EMBL/GenBank/DDBJ databases">
        <title>A dynamic microbial community with high functional redundancy inhabits the cold, oxic subseafloor aquifer.</title>
        <authorList>
            <person name="Tully B.J."/>
            <person name="Wheat C.G."/>
            <person name="Glazer B.T."/>
            <person name="Huber J.A."/>
        </authorList>
    </citation>
    <scope>NUCLEOTIDE SEQUENCE [LARGE SCALE GENOMIC DNA]</scope>
</reference>
<gene>
    <name evidence="2" type="ORF">COC19_05635</name>
</gene>
<sequence>MFKYLTTNLPTSSGIGLLIALASASVNAEMIDGEELKDPTRPFNAAAQATTSFGAGLPSTVRSVGEYKVSFIRAGDSSPLAIINNQQLSLGDVIGNGTLIAIERDAVTLLINNESRKFFINGSTMKVSVETH</sequence>
<feature type="chain" id="PRO_5012811018" description="MSHA biogenesis protein MshK" evidence="1">
    <location>
        <begin position="29"/>
        <end position="132"/>
    </location>
</feature>
<keyword evidence="1" id="KW-0732">Signal</keyword>
<dbReference type="AlphaFoldDB" id="A0A2A4MLC1"/>
<name>A0A2A4MLC1_9GAMM</name>
<organism evidence="2 3">
    <name type="scientific">SAR86 cluster bacterium</name>
    <dbReference type="NCBI Taxonomy" id="2030880"/>
    <lineage>
        <taxon>Bacteria</taxon>
        <taxon>Pseudomonadati</taxon>
        <taxon>Pseudomonadota</taxon>
        <taxon>Gammaproteobacteria</taxon>
        <taxon>SAR86 cluster</taxon>
    </lineage>
</organism>
<evidence type="ECO:0000256" key="1">
    <source>
        <dbReference type="SAM" id="SignalP"/>
    </source>
</evidence>
<evidence type="ECO:0000313" key="2">
    <source>
        <dbReference type="EMBL" id="PCH60670.1"/>
    </source>
</evidence>
<feature type="signal peptide" evidence="1">
    <location>
        <begin position="1"/>
        <end position="28"/>
    </location>
</feature>
<dbReference type="Proteomes" id="UP000218172">
    <property type="component" value="Unassembled WGS sequence"/>
</dbReference>